<dbReference type="FunFam" id="1.10.10.2830:FF:000001">
    <property type="entry name" value="Chromosome partitioning protein ParB"/>
    <property type="match status" value="1"/>
</dbReference>
<reference evidence="7 8" key="1">
    <citation type="submission" date="2013-08" db="EMBL/GenBank/DDBJ databases">
        <title>The genome sequence of Skermanella stibiiresistens.</title>
        <authorList>
            <person name="Zhu W."/>
            <person name="Wang G."/>
        </authorList>
    </citation>
    <scope>NUCLEOTIDE SEQUENCE [LARGE SCALE GENOMIC DNA]</scope>
    <source>
        <strain evidence="7 8">SB22</strain>
    </source>
</reference>
<dbReference type="RefSeq" id="WP_198038298.1">
    <property type="nucleotide sequence ID" value="NZ_AVFL01000007.1"/>
</dbReference>
<dbReference type="InterPro" id="IPR003115">
    <property type="entry name" value="ParB_N"/>
</dbReference>
<evidence type="ECO:0000259" key="6">
    <source>
        <dbReference type="SMART" id="SM00470"/>
    </source>
</evidence>
<dbReference type="GO" id="GO:0003677">
    <property type="term" value="F:DNA binding"/>
    <property type="evidence" value="ECO:0007669"/>
    <property type="project" value="UniProtKB-KW"/>
</dbReference>
<keyword evidence="3" id="KW-0238">DNA-binding</keyword>
<dbReference type="EMBL" id="AVFL01000007">
    <property type="protein sequence ID" value="EWY40606.1"/>
    <property type="molecule type" value="Genomic_DNA"/>
</dbReference>
<evidence type="ECO:0000313" key="7">
    <source>
        <dbReference type="EMBL" id="EWY40606.1"/>
    </source>
</evidence>
<name>W9H774_9PROT</name>
<dbReference type="InterPro" id="IPR036086">
    <property type="entry name" value="ParB/Sulfiredoxin_sf"/>
</dbReference>
<accession>W9H774</accession>
<dbReference type="SMART" id="SM00470">
    <property type="entry name" value="ParB"/>
    <property type="match status" value="1"/>
</dbReference>
<dbReference type="PANTHER" id="PTHR33375">
    <property type="entry name" value="CHROMOSOME-PARTITIONING PROTEIN PARB-RELATED"/>
    <property type="match status" value="1"/>
</dbReference>
<dbReference type="FunFam" id="3.90.1530.30:FF:000001">
    <property type="entry name" value="Chromosome partitioning protein ParB"/>
    <property type="match status" value="1"/>
</dbReference>
<dbReference type="AlphaFoldDB" id="W9H774"/>
<dbReference type="GO" id="GO:0007059">
    <property type="term" value="P:chromosome segregation"/>
    <property type="evidence" value="ECO:0007669"/>
    <property type="project" value="UniProtKB-KW"/>
</dbReference>
<evidence type="ECO:0000256" key="3">
    <source>
        <dbReference type="ARBA" id="ARBA00023125"/>
    </source>
</evidence>
<sequence>MEDNKRRSSLGRGLNALFGEAAGGDLEPSDTGRQSRHIPIEFVTPGKFQPRRKFDPDAIQSLVDSVRERGVLQPLLVRRHPDDPKIYEIIAGERRWRAAQIAGLHEVPVVLRELTDREALEIALIENIQRQDLTALEEAEGYKRLMDEFGHTQDVLAKSLGKSRSHIANMLRLLTLPLQVKQLVQDGSITAGHARALLSVPDPVEAAKLVVEKGLNVRQVEQLAREAQNPTPEPAPEKMGEPMAPIGGGSTGRGAAASSKQPKDADTVALERDMSGRLGLRVSINGQGQSGTLSIQYQSLDQLDEVIRRLTGQAG</sequence>
<dbReference type="InterPro" id="IPR041468">
    <property type="entry name" value="HTH_ParB/Spo0J"/>
</dbReference>
<dbReference type="Proteomes" id="UP000019486">
    <property type="component" value="Unassembled WGS sequence"/>
</dbReference>
<dbReference type="PANTHER" id="PTHR33375:SF1">
    <property type="entry name" value="CHROMOSOME-PARTITIONING PROTEIN PARB-RELATED"/>
    <property type="match status" value="1"/>
</dbReference>
<dbReference type="Pfam" id="PF23552">
    <property type="entry name" value="ParB_C"/>
    <property type="match status" value="1"/>
</dbReference>
<proteinExistence type="inferred from homology"/>
<keyword evidence="2" id="KW-0159">Chromosome partition</keyword>
<keyword evidence="8" id="KW-1185">Reference proteome</keyword>
<dbReference type="SUPFAM" id="SSF109709">
    <property type="entry name" value="KorB DNA-binding domain-like"/>
    <property type="match status" value="1"/>
</dbReference>
<dbReference type="Gene3D" id="1.10.10.2830">
    <property type="match status" value="1"/>
</dbReference>
<organism evidence="7 8">
    <name type="scientific">Skermanella stibiiresistens SB22</name>
    <dbReference type="NCBI Taxonomy" id="1385369"/>
    <lineage>
        <taxon>Bacteria</taxon>
        <taxon>Pseudomonadati</taxon>
        <taxon>Pseudomonadota</taxon>
        <taxon>Alphaproteobacteria</taxon>
        <taxon>Rhodospirillales</taxon>
        <taxon>Azospirillaceae</taxon>
        <taxon>Skermanella</taxon>
    </lineage>
</organism>
<dbReference type="CDD" id="cd16393">
    <property type="entry name" value="SPO0J_N"/>
    <property type="match status" value="1"/>
</dbReference>
<evidence type="ECO:0000256" key="2">
    <source>
        <dbReference type="ARBA" id="ARBA00022829"/>
    </source>
</evidence>
<dbReference type="InterPro" id="IPR004437">
    <property type="entry name" value="ParB/RepB/Spo0J"/>
</dbReference>
<dbReference type="Gene3D" id="3.90.1530.30">
    <property type="match status" value="1"/>
</dbReference>
<evidence type="ECO:0000256" key="4">
    <source>
        <dbReference type="ARBA" id="ARBA00025472"/>
    </source>
</evidence>
<dbReference type="SUPFAM" id="SSF110849">
    <property type="entry name" value="ParB/Sulfiredoxin"/>
    <property type="match status" value="1"/>
</dbReference>
<dbReference type="GO" id="GO:0045881">
    <property type="term" value="P:positive regulation of sporulation resulting in formation of a cellular spore"/>
    <property type="evidence" value="ECO:0007669"/>
    <property type="project" value="TreeGrafter"/>
</dbReference>
<dbReference type="InterPro" id="IPR050336">
    <property type="entry name" value="Chromosome_partition/occlusion"/>
</dbReference>
<feature type="domain" description="ParB-like N-terminal" evidence="6">
    <location>
        <begin position="36"/>
        <end position="128"/>
    </location>
</feature>
<protein>
    <submittedName>
        <fullName evidence="7">Chromosome partitioning protein ParB</fullName>
    </submittedName>
</protein>
<dbReference type="Pfam" id="PF02195">
    <property type="entry name" value="ParB_N"/>
    <property type="match status" value="1"/>
</dbReference>
<dbReference type="GO" id="GO:0005694">
    <property type="term" value="C:chromosome"/>
    <property type="evidence" value="ECO:0007669"/>
    <property type="project" value="TreeGrafter"/>
</dbReference>
<evidence type="ECO:0000313" key="8">
    <source>
        <dbReference type="Proteomes" id="UP000019486"/>
    </source>
</evidence>
<feature type="region of interest" description="Disordered" evidence="5">
    <location>
        <begin position="224"/>
        <end position="267"/>
    </location>
</feature>
<dbReference type="Pfam" id="PF17762">
    <property type="entry name" value="HTH_ParB"/>
    <property type="match status" value="1"/>
</dbReference>
<dbReference type="InterPro" id="IPR057240">
    <property type="entry name" value="ParB_dimer_C"/>
</dbReference>
<evidence type="ECO:0000256" key="5">
    <source>
        <dbReference type="SAM" id="MobiDB-lite"/>
    </source>
</evidence>
<dbReference type="STRING" id="1385369.N825_35675"/>
<evidence type="ECO:0000256" key="1">
    <source>
        <dbReference type="ARBA" id="ARBA00006295"/>
    </source>
</evidence>
<dbReference type="PATRIC" id="fig|1385369.3.peg.2498"/>
<gene>
    <name evidence="7" type="ORF">N825_35675</name>
</gene>
<dbReference type="NCBIfam" id="TIGR00180">
    <property type="entry name" value="parB_part"/>
    <property type="match status" value="1"/>
</dbReference>
<comment type="caution">
    <text evidence="7">The sequence shown here is derived from an EMBL/GenBank/DDBJ whole genome shotgun (WGS) entry which is preliminary data.</text>
</comment>
<comment type="function">
    <text evidence="4">Involved in chromosome partition. Localize to both poles of the predivisional cell following completion of DNA replication. Binds to the DNA origin of replication.</text>
</comment>
<comment type="similarity">
    <text evidence="1">Belongs to the ParB family.</text>
</comment>